<dbReference type="CDD" id="cd13120">
    <property type="entry name" value="BF2867_like_N"/>
    <property type="match status" value="1"/>
</dbReference>
<dbReference type="Pfam" id="PF13149">
    <property type="entry name" value="Mfa_like_1"/>
    <property type="match status" value="1"/>
</dbReference>
<dbReference type="Proteomes" id="UP000283310">
    <property type="component" value="Unassembled WGS sequence"/>
</dbReference>
<comment type="caution">
    <text evidence="1">The sequence shown here is derived from an EMBL/GenBank/DDBJ whole genome shotgun (WGS) entry which is preliminary data.</text>
</comment>
<name>A0A412DBE3_BACSE</name>
<dbReference type="AlphaFoldDB" id="A0A412DBE3"/>
<dbReference type="Gene3D" id="2.60.40.2620">
    <property type="entry name" value="Fimbrillin-like"/>
    <property type="match status" value="1"/>
</dbReference>
<dbReference type="InterPro" id="IPR042278">
    <property type="entry name" value="Mfa-like_1_N"/>
</dbReference>
<dbReference type="InterPro" id="IPR025049">
    <property type="entry name" value="Mfa-like_1"/>
</dbReference>
<proteinExistence type="predicted"/>
<accession>A0A412DBE3</accession>
<protein>
    <recommendedName>
        <fullName evidence="3">Fimbrillin family protein</fullName>
    </recommendedName>
</protein>
<dbReference type="RefSeq" id="WP_117905022.1">
    <property type="nucleotide sequence ID" value="NZ_QRTW01000055.1"/>
</dbReference>
<sequence>MPPAWSGQTINLSFSLGDVQTRVDALGEGGAWEAGDKIRVEASTTSRTTSASLVYDAESGSWSHHDELRWLDDDMHTLTAMYPAAQAMSRYDQVTDQRTWSDLKSADIITGFWYGAPRTENLSIPMKHRMTRITIEYHMGTADYPYSSIDELQIYVPHSVAIFDVDYGKSDMVLTPNDSPVWVKAYNQNNGQFSAIIIPCSYNEGDTFLKFSLIAYGDFKVPLKSAREFKEGGHYTFRLNVGKDRIDLTEISVDEQFPGTGWNDEVELNG</sequence>
<evidence type="ECO:0008006" key="3">
    <source>
        <dbReference type="Google" id="ProtNLM"/>
    </source>
</evidence>
<dbReference type="Gene3D" id="2.60.40.2630">
    <property type="match status" value="1"/>
</dbReference>
<evidence type="ECO:0000313" key="2">
    <source>
        <dbReference type="Proteomes" id="UP000283310"/>
    </source>
</evidence>
<dbReference type="EMBL" id="QRTW01000055">
    <property type="protein sequence ID" value="RGR07612.1"/>
    <property type="molecule type" value="Genomic_DNA"/>
</dbReference>
<dbReference type="CDD" id="cd13121">
    <property type="entry name" value="BF2867_like_C"/>
    <property type="match status" value="1"/>
</dbReference>
<evidence type="ECO:0000313" key="1">
    <source>
        <dbReference type="EMBL" id="RGR07612.1"/>
    </source>
</evidence>
<reference evidence="1 2" key="1">
    <citation type="submission" date="2018-08" db="EMBL/GenBank/DDBJ databases">
        <title>A genome reference for cultivated species of the human gut microbiota.</title>
        <authorList>
            <person name="Zou Y."/>
            <person name="Xue W."/>
            <person name="Luo G."/>
        </authorList>
    </citation>
    <scope>NUCLEOTIDE SEQUENCE [LARGE SCALE GENOMIC DNA]</scope>
    <source>
        <strain evidence="1 2">AF26-20BH</strain>
    </source>
</reference>
<gene>
    <name evidence="1" type="ORF">DWY65_16045</name>
</gene>
<organism evidence="1 2">
    <name type="scientific">Bacteroides stercoris</name>
    <dbReference type="NCBI Taxonomy" id="46506"/>
    <lineage>
        <taxon>Bacteria</taxon>
        <taxon>Pseudomonadati</taxon>
        <taxon>Bacteroidota</taxon>
        <taxon>Bacteroidia</taxon>
        <taxon>Bacteroidales</taxon>
        <taxon>Bacteroidaceae</taxon>
        <taxon>Bacteroides</taxon>
    </lineage>
</organism>